<evidence type="ECO:0000313" key="5">
    <source>
        <dbReference type="Proteomes" id="UP000429607"/>
    </source>
</evidence>
<protein>
    <submittedName>
        <fullName evidence="2">Uncharacterized protein</fullName>
    </submittedName>
</protein>
<evidence type="ECO:0000313" key="2">
    <source>
        <dbReference type="EMBL" id="KAE9035508.1"/>
    </source>
</evidence>
<keyword evidence="6" id="KW-1185">Reference proteome</keyword>
<dbReference type="Proteomes" id="UP000429607">
    <property type="component" value="Unassembled WGS sequence"/>
</dbReference>
<comment type="caution">
    <text evidence="2">The sequence shown here is derived from an EMBL/GenBank/DDBJ whole genome shotgun (WGS) entry which is preliminary data.</text>
</comment>
<dbReference type="EMBL" id="QXFV01000349">
    <property type="protein sequence ID" value="KAE9040297.1"/>
    <property type="molecule type" value="Genomic_DNA"/>
</dbReference>
<dbReference type="Proteomes" id="UP000434957">
    <property type="component" value="Unassembled WGS sequence"/>
</dbReference>
<accession>A0A6A3MVU2</accession>
<dbReference type="Proteomes" id="UP000435112">
    <property type="component" value="Unassembled WGS sequence"/>
</dbReference>
<feature type="compositionally biased region" description="Basic and acidic residues" evidence="1">
    <location>
        <begin position="1"/>
        <end position="27"/>
    </location>
</feature>
<feature type="region of interest" description="Disordered" evidence="1">
    <location>
        <begin position="1"/>
        <end position="74"/>
    </location>
</feature>
<name>A0A6A3MVU2_9STRA</name>
<evidence type="ECO:0000313" key="3">
    <source>
        <dbReference type="EMBL" id="KAE9040297.1"/>
    </source>
</evidence>
<sequence>MDDVSLKQKQADDKDLDNLIFDGEKNEAAAVKENQPQTQDGDSDSDDKKSTASAKAGDRSSLGNVLPVDKLKNGANTASKVLGQTFSMFKEKSGAALEAAKSSNAGKTIAGGLSTAATASQEQYGKLKESDAFKKSSTLASGAYERTSVVASGALEKARAASATGLEMAKHTAAASIETIKSKTGKKGGEN</sequence>
<evidence type="ECO:0000313" key="4">
    <source>
        <dbReference type="EMBL" id="KAE9346112.1"/>
    </source>
</evidence>
<dbReference type="OrthoDB" id="153128at2759"/>
<dbReference type="EMBL" id="QXFU01000363">
    <property type="protein sequence ID" value="KAE9035508.1"/>
    <property type="molecule type" value="Genomic_DNA"/>
</dbReference>
<evidence type="ECO:0000313" key="7">
    <source>
        <dbReference type="Proteomes" id="UP000435112"/>
    </source>
</evidence>
<dbReference type="AlphaFoldDB" id="A0A6A3MVU2"/>
<organism evidence="2 7">
    <name type="scientific">Phytophthora rubi</name>
    <dbReference type="NCBI Taxonomy" id="129364"/>
    <lineage>
        <taxon>Eukaryota</taxon>
        <taxon>Sar</taxon>
        <taxon>Stramenopiles</taxon>
        <taxon>Oomycota</taxon>
        <taxon>Peronosporomycetes</taxon>
        <taxon>Peronosporales</taxon>
        <taxon>Peronosporaceae</taxon>
        <taxon>Phytophthora</taxon>
    </lineage>
</organism>
<reference evidence="5 7" key="1">
    <citation type="submission" date="2018-09" db="EMBL/GenBank/DDBJ databases">
        <title>Genomic investigation of the strawberry pathogen Phytophthora fragariae indicates pathogenicity is determined by transcriptional variation in three key races.</title>
        <authorList>
            <person name="Adams T.M."/>
            <person name="Armitage A.D."/>
            <person name="Sobczyk M.K."/>
            <person name="Bates H.J."/>
            <person name="Dunwell J.M."/>
            <person name="Nellist C.F."/>
            <person name="Harrison R.J."/>
        </authorList>
    </citation>
    <scope>NUCLEOTIDE SEQUENCE [LARGE SCALE GENOMIC DNA]</scope>
    <source>
        <strain evidence="3 5">SCRP249</strain>
        <strain evidence="2 7">SCRP324</strain>
        <strain evidence="4 6">SCRP333</strain>
    </source>
</reference>
<evidence type="ECO:0000256" key="1">
    <source>
        <dbReference type="SAM" id="MobiDB-lite"/>
    </source>
</evidence>
<dbReference type="EMBL" id="QXFT01000362">
    <property type="protein sequence ID" value="KAE9346112.1"/>
    <property type="molecule type" value="Genomic_DNA"/>
</dbReference>
<evidence type="ECO:0000313" key="6">
    <source>
        <dbReference type="Proteomes" id="UP000434957"/>
    </source>
</evidence>
<gene>
    <name evidence="3" type="ORF">PR001_g7134</name>
    <name evidence="2" type="ORF">PR002_g7535</name>
    <name evidence="4" type="ORF">PR003_g7587</name>
</gene>
<proteinExistence type="predicted"/>